<evidence type="ECO:0000313" key="1">
    <source>
        <dbReference type="EMBL" id="KZS92697.1"/>
    </source>
</evidence>
<accession>A0A164TWH8</accession>
<sequence>MDVLRHYRRQVDVEIPSGEDGHFLCRQVSIRSHPDQRRRIDEDVEKDRIPAL</sequence>
<evidence type="ECO:0000313" key="2">
    <source>
        <dbReference type="Proteomes" id="UP000076722"/>
    </source>
</evidence>
<dbReference type="AlphaFoldDB" id="A0A164TWH8"/>
<protein>
    <submittedName>
        <fullName evidence="1">Uncharacterized protein</fullName>
    </submittedName>
</protein>
<name>A0A164TWH8_9AGAM</name>
<dbReference type="EMBL" id="KV419409">
    <property type="protein sequence ID" value="KZS92697.1"/>
    <property type="molecule type" value="Genomic_DNA"/>
</dbReference>
<organism evidence="1 2">
    <name type="scientific">Sistotremastrum niveocremeum HHB9708</name>
    <dbReference type="NCBI Taxonomy" id="1314777"/>
    <lineage>
        <taxon>Eukaryota</taxon>
        <taxon>Fungi</taxon>
        <taxon>Dikarya</taxon>
        <taxon>Basidiomycota</taxon>
        <taxon>Agaricomycotina</taxon>
        <taxon>Agaricomycetes</taxon>
        <taxon>Sistotremastrales</taxon>
        <taxon>Sistotremastraceae</taxon>
        <taxon>Sertulicium</taxon>
        <taxon>Sertulicium niveocremeum</taxon>
    </lineage>
</organism>
<keyword evidence="2" id="KW-1185">Reference proteome</keyword>
<proteinExistence type="predicted"/>
<dbReference type="Proteomes" id="UP000076722">
    <property type="component" value="Unassembled WGS sequence"/>
</dbReference>
<reference evidence="1 2" key="1">
    <citation type="journal article" date="2016" name="Mol. Biol. Evol.">
        <title>Comparative Genomics of Early-Diverging Mushroom-Forming Fungi Provides Insights into the Origins of Lignocellulose Decay Capabilities.</title>
        <authorList>
            <person name="Nagy L.G."/>
            <person name="Riley R."/>
            <person name="Tritt A."/>
            <person name="Adam C."/>
            <person name="Daum C."/>
            <person name="Floudas D."/>
            <person name="Sun H."/>
            <person name="Yadav J.S."/>
            <person name="Pangilinan J."/>
            <person name="Larsson K.H."/>
            <person name="Matsuura K."/>
            <person name="Barry K."/>
            <person name="Labutti K."/>
            <person name="Kuo R."/>
            <person name="Ohm R.A."/>
            <person name="Bhattacharya S.S."/>
            <person name="Shirouzu T."/>
            <person name="Yoshinaga Y."/>
            <person name="Martin F.M."/>
            <person name="Grigoriev I.V."/>
            <person name="Hibbett D.S."/>
        </authorList>
    </citation>
    <scope>NUCLEOTIDE SEQUENCE [LARGE SCALE GENOMIC DNA]</scope>
    <source>
        <strain evidence="1 2">HHB9708</strain>
    </source>
</reference>
<gene>
    <name evidence="1" type="ORF">SISNIDRAFT_455292</name>
</gene>